<dbReference type="Pfam" id="PF00787">
    <property type="entry name" value="PX"/>
    <property type="match status" value="1"/>
</dbReference>
<keyword evidence="10" id="KW-0175">Coiled coil</keyword>
<dbReference type="GO" id="GO:0032456">
    <property type="term" value="P:endocytic recycling"/>
    <property type="evidence" value="ECO:0007669"/>
    <property type="project" value="TreeGrafter"/>
</dbReference>
<evidence type="ECO:0000256" key="4">
    <source>
        <dbReference type="ARBA" id="ARBA00022448"/>
    </source>
</evidence>
<gene>
    <name evidence="12" type="ORF">MUCCIDRAFT_143056</name>
</gene>
<dbReference type="SMART" id="SM00312">
    <property type="entry name" value="PX"/>
    <property type="match status" value="1"/>
</dbReference>
<dbReference type="GO" id="GO:0005769">
    <property type="term" value="C:early endosome"/>
    <property type="evidence" value="ECO:0007669"/>
    <property type="project" value="TreeGrafter"/>
</dbReference>
<keyword evidence="7" id="KW-0472">Membrane</keyword>
<dbReference type="AlphaFoldDB" id="A0A168L4E2"/>
<dbReference type="Pfam" id="PF09325">
    <property type="entry name" value="Vps5"/>
    <property type="match status" value="1"/>
</dbReference>
<evidence type="ECO:0000256" key="3">
    <source>
        <dbReference type="ARBA" id="ARBA00010883"/>
    </source>
</evidence>
<dbReference type="PROSITE" id="PS50195">
    <property type="entry name" value="PX"/>
    <property type="match status" value="1"/>
</dbReference>
<comment type="subcellular location">
    <subcellularLocation>
        <location evidence="2">Cytoplasm</location>
    </subcellularLocation>
    <subcellularLocation>
        <location evidence="1">Endomembrane system</location>
        <topology evidence="1">Peripheral membrane protein</topology>
    </subcellularLocation>
</comment>
<dbReference type="GO" id="GO:0000422">
    <property type="term" value="P:autophagy of mitochondrion"/>
    <property type="evidence" value="ECO:0007669"/>
    <property type="project" value="TreeGrafter"/>
</dbReference>
<reference evidence="12 13" key="1">
    <citation type="submission" date="2015-06" db="EMBL/GenBank/DDBJ databases">
        <title>Expansion of signal transduction pathways in fungi by whole-genome duplication.</title>
        <authorList>
            <consortium name="DOE Joint Genome Institute"/>
            <person name="Corrochano L.M."/>
            <person name="Kuo A."/>
            <person name="Marcet-Houben M."/>
            <person name="Polaino S."/>
            <person name="Salamov A."/>
            <person name="Villalobos J.M."/>
            <person name="Alvarez M.I."/>
            <person name="Avalos J."/>
            <person name="Benito E.P."/>
            <person name="Benoit I."/>
            <person name="Burger G."/>
            <person name="Camino L.P."/>
            <person name="Canovas D."/>
            <person name="Cerda-Olmedo E."/>
            <person name="Cheng J.-F."/>
            <person name="Dominguez A."/>
            <person name="Elias M."/>
            <person name="Eslava A.P."/>
            <person name="Glaser F."/>
            <person name="Grimwood J."/>
            <person name="Gutierrez G."/>
            <person name="Heitman J."/>
            <person name="Henrissat B."/>
            <person name="Iturriaga E.A."/>
            <person name="Lang B.F."/>
            <person name="Lavin J.L."/>
            <person name="Lee S."/>
            <person name="Li W."/>
            <person name="Lindquist E."/>
            <person name="Lopez-Garcia S."/>
            <person name="Luque E.M."/>
            <person name="Marcos A.T."/>
            <person name="Martin J."/>
            <person name="Mccluskey K."/>
            <person name="Medina H.R."/>
            <person name="Miralles-Duran A."/>
            <person name="Miyazaki A."/>
            <person name="Munoz-Torres E."/>
            <person name="Oguiza J.A."/>
            <person name="Ohm R."/>
            <person name="Olmedo M."/>
            <person name="Orejas M."/>
            <person name="Ortiz-Castellanos L."/>
            <person name="Pisabarro A.G."/>
            <person name="Rodriguez-Romero J."/>
            <person name="Ruiz-Herrera J."/>
            <person name="Ruiz-Vazquez R."/>
            <person name="Sanz C."/>
            <person name="Schackwitz W."/>
            <person name="Schmutz J."/>
            <person name="Shahriari M."/>
            <person name="Shelest E."/>
            <person name="Silva-Franco F."/>
            <person name="Soanes D."/>
            <person name="Syed K."/>
            <person name="Tagua V.G."/>
            <person name="Talbot N.J."/>
            <person name="Thon M."/>
            <person name="De Vries R.P."/>
            <person name="Wiebenga A."/>
            <person name="Yadav J.S."/>
            <person name="Braun E.L."/>
            <person name="Baker S."/>
            <person name="Garre V."/>
            <person name="Horwitz B."/>
            <person name="Torres-Martinez S."/>
            <person name="Idnurm A."/>
            <person name="Herrera-Estrella A."/>
            <person name="Gabaldon T."/>
            <person name="Grigoriev I.V."/>
        </authorList>
    </citation>
    <scope>NUCLEOTIDE SEQUENCE [LARGE SCALE GENOMIC DNA]</scope>
    <source>
        <strain evidence="12 13">CBS 277.49</strain>
    </source>
</reference>
<dbReference type="OrthoDB" id="205639at2759"/>
<evidence type="ECO:0000256" key="5">
    <source>
        <dbReference type="ARBA" id="ARBA00022490"/>
    </source>
</evidence>
<dbReference type="InterPro" id="IPR027267">
    <property type="entry name" value="AH/BAR_dom_sf"/>
</dbReference>
<evidence type="ECO:0000313" key="13">
    <source>
        <dbReference type="Proteomes" id="UP000077051"/>
    </source>
</evidence>
<evidence type="ECO:0000256" key="8">
    <source>
        <dbReference type="ARBA" id="ARBA00040748"/>
    </source>
</evidence>
<dbReference type="Gene3D" id="3.30.1520.10">
    <property type="entry name" value="Phox-like domain"/>
    <property type="match status" value="1"/>
</dbReference>
<dbReference type="Gene3D" id="1.20.1270.60">
    <property type="entry name" value="Arfaptin homology (AH) domain/BAR domain"/>
    <property type="match status" value="1"/>
</dbReference>
<keyword evidence="6" id="KW-0446">Lipid-binding</keyword>
<keyword evidence="13" id="KW-1185">Reference proteome</keyword>
<evidence type="ECO:0000256" key="7">
    <source>
        <dbReference type="ARBA" id="ARBA00023136"/>
    </source>
</evidence>
<dbReference type="InterPro" id="IPR036871">
    <property type="entry name" value="PX_dom_sf"/>
</dbReference>
<dbReference type="GO" id="GO:0034727">
    <property type="term" value="P:piecemeal microautophagy of the nucleus"/>
    <property type="evidence" value="ECO:0007669"/>
    <property type="project" value="TreeGrafter"/>
</dbReference>
<evidence type="ECO:0000256" key="6">
    <source>
        <dbReference type="ARBA" id="ARBA00023121"/>
    </source>
</evidence>
<dbReference type="InterPro" id="IPR001683">
    <property type="entry name" value="PX_dom"/>
</dbReference>
<evidence type="ECO:0000256" key="2">
    <source>
        <dbReference type="ARBA" id="ARBA00004496"/>
    </source>
</evidence>
<dbReference type="GO" id="GO:0015031">
    <property type="term" value="P:protein transport"/>
    <property type="evidence" value="ECO:0007669"/>
    <property type="project" value="TreeGrafter"/>
</dbReference>
<sequence>RRRFQDFVWLHNVLYAHFPACFVPPLPDKHRLEYVKGDRFSTDFIEKRRISLERFVQRISRHPILGRAEFFVMFLESSEFVSCSAHRWIAQHVKAKHRMTPPPELMDTIGDSLLNAFSKIRKPDPRFVEMKERNDRMEENLDLLQKTLLRTNKRTEDLCHDYEEFTSSVRGLADIESSYRAPLSHFAEGLEKYSYNLKTMTIEDSKWQIEVHDYMAYFHAVKDVLKLRDQKQLDFEELSDYLQTTIEEREKTIRTGDNGGVAGFLTGKLNEVRGADTDKIKREKVLKLDERVRELQDAIDQTHQVSTAFSDQVKKEDAFFNQNKTVEIFDVLKTYTDAKVNFYQDVSAYCTME</sequence>
<comment type="caution">
    <text evidence="12">The sequence shown here is derived from an EMBL/GenBank/DDBJ whole genome shotgun (WGS) entry which is preliminary data.</text>
</comment>
<dbReference type="Proteomes" id="UP000077051">
    <property type="component" value="Unassembled WGS sequence"/>
</dbReference>
<evidence type="ECO:0000256" key="10">
    <source>
        <dbReference type="SAM" id="Coils"/>
    </source>
</evidence>
<dbReference type="GO" id="GO:0000407">
    <property type="term" value="C:phagophore assembly site"/>
    <property type="evidence" value="ECO:0007669"/>
    <property type="project" value="TreeGrafter"/>
</dbReference>
<feature type="coiled-coil region" evidence="10">
    <location>
        <begin position="127"/>
        <end position="154"/>
    </location>
</feature>
<proteinExistence type="inferred from homology"/>
<dbReference type="VEuPathDB" id="FungiDB:MUCCIDRAFT_143056"/>
<dbReference type="GO" id="GO:0035091">
    <property type="term" value="F:phosphatidylinositol binding"/>
    <property type="evidence" value="ECO:0007669"/>
    <property type="project" value="InterPro"/>
</dbReference>
<dbReference type="PANTHER" id="PTHR45949:SF2">
    <property type="entry name" value="SORTING NEXIN-4"/>
    <property type="match status" value="1"/>
</dbReference>
<keyword evidence="4" id="KW-0813">Transport</keyword>
<feature type="domain" description="PX" evidence="11">
    <location>
        <begin position="1"/>
        <end position="82"/>
    </location>
</feature>
<dbReference type="InterPro" id="IPR015404">
    <property type="entry name" value="Vps5_C"/>
</dbReference>
<dbReference type="GO" id="GO:0061709">
    <property type="term" value="P:reticulophagy"/>
    <property type="evidence" value="ECO:0007669"/>
    <property type="project" value="TreeGrafter"/>
</dbReference>
<dbReference type="STRING" id="747725.A0A168L4E2"/>
<organism evidence="12 13">
    <name type="scientific">Mucor lusitanicus CBS 277.49</name>
    <dbReference type="NCBI Taxonomy" id="747725"/>
    <lineage>
        <taxon>Eukaryota</taxon>
        <taxon>Fungi</taxon>
        <taxon>Fungi incertae sedis</taxon>
        <taxon>Mucoromycota</taxon>
        <taxon>Mucoromycotina</taxon>
        <taxon>Mucoromycetes</taxon>
        <taxon>Mucorales</taxon>
        <taxon>Mucorineae</taxon>
        <taxon>Mucoraceae</taxon>
        <taxon>Mucor</taxon>
    </lineage>
</organism>
<name>A0A168L4E2_MUCCL</name>
<evidence type="ECO:0000259" key="11">
    <source>
        <dbReference type="PROSITE" id="PS50195"/>
    </source>
</evidence>
<keyword evidence="5" id="KW-0963">Cytoplasm</keyword>
<evidence type="ECO:0000256" key="1">
    <source>
        <dbReference type="ARBA" id="ARBA00004184"/>
    </source>
</evidence>
<evidence type="ECO:0000256" key="9">
    <source>
        <dbReference type="ARBA" id="ARBA00041273"/>
    </source>
</evidence>
<feature type="non-terminal residue" evidence="12">
    <location>
        <position position="1"/>
    </location>
</feature>
<accession>A0A168L4E2</accession>
<comment type="similarity">
    <text evidence="3">Belongs to the sorting nexin family.</text>
</comment>
<protein>
    <recommendedName>
        <fullName evidence="8">Sorting nexin-4</fullName>
    </recommendedName>
    <alternativeName>
        <fullName evidence="9">Autophagy-related protein 24</fullName>
    </alternativeName>
</protein>
<dbReference type="EMBL" id="AMYB01000004">
    <property type="protein sequence ID" value="OAD03100.1"/>
    <property type="molecule type" value="Genomic_DNA"/>
</dbReference>
<dbReference type="PANTHER" id="PTHR45949">
    <property type="entry name" value="SORTING NEXIN-4"/>
    <property type="match status" value="1"/>
</dbReference>
<dbReference type="SUPFAM" id="SSF64268">
    <property type="entry name" value="PX domain"/>
    <property type="match status" value="1"/>
</dbReference>
<evidence type="ECO:0000313" key="12">
    <source>
        <dbReference type="EMBL" id="OAD03100.1"/>
    </source>
</evidence>